<sequence length="89" mass="9773">MTTVPQHYPLFVIYLGANGKDCRVFPGVFAVTGWRQRPDGDRGEPLVVALADAEDPGDEAFTRRFFHSYEAASAYIAEELATPPHPAGH</sequence>
<name>I0H2F0_ACTM4</name>
<keyword evidence="2" id="KW-1185">Reference proteome</keyword>
<accession>I0H2F0</accession>
<dbReference type="HOGENOM" id="CLU_2448035_0_0_11"/>
<dbReference type="RefSeq" id="WP_014442082.1">
    <property type="nucleotide sequence ID" value="NC_017093.1"/>
</dbReference>
<dbReference type="Proteomes" id="UP000007882">
    <property type="component" value="Chromosome"/>
</dbReference>
<gene>
    <name evidence="1" type="ordered locus">AMIS_19670</name>
</gene>
<dbReference type="EMBL" id="AP012319">
    <property type="protein sequence ID" value="BAL87187.1"/>
    <property type="molecule type" value="Genomic_DNA"/>
</dbReference>
<proteinExistence type="predicted"/>
<dbReference type="KEGG" id="ams:AMIS_19670"/>
<organism evidence="1 2">
    <name type="scientific">Actinoplanes missouriensis (strain ATCC 14538 / DSM 43046 / CBS 188.64 / JCM 3121 / NBRC 102363 / NCIMB 12654 / NRRL B-3342 / UNCC 431)</name>
    <dbReference type="NCBI Taxonomy" id="512565"/>
    <lineage>
        <taxon>Bacteria</taxon>
        <taxon>Bacillati</taxon>
        <taxon>Actinomycetota</taxon>
        <taxon>Actinomycetes</taxon>
        <taxon>Micromonosporales</taxon>
        <taxon>Micromonosporaceae</taxon>
        <taxon>Actinoplanes</taxon>
    </lineage>
</organism>
<dbReference type="OrthoDB" id="9857377at2"/>
<evidence type="ECO:0000313" key="1">
    <source>
        <dbReference type="EMBL" id="BAL87187.1"/>
    </source>
</evidence>
<reference evidence="1 2" key="1">
    <citation type="submission" date="2012-02" db="EMBL/GenBank/DDBJ databases">
        <title>Complete genome sequence of Actinoplanes missouriensis 431 (= NBRC 102363).</title>
        <authorList>
            <person name="Ohnishi Y."/>
            <person name="Ishikawa J."/>
            <person name="Sekine M."/>
            <person name="Hosoyama A."/>
            <person name="Harada T."/>
            <person name="Narita H."/>
            <person name="Hata T."/>
            <person name="Konno Y."/>
            <person name="Tutikane K."/>
            <person name="Fujita N."/>
            <person name="Horinouchi S."/>
            <person name="Hayakawa M."/>
        </authorList>
    </citation>
    <scope>NUCLEOTIDE SEQUENCE [LARGE SCALE GENOMIC DNA]</scope>
    <source>
        <strain evidence="2">ATCC 14538 / DSM 43046 / CBS 188.64 / JCM 3121 / NBRC 102363 / NCIMB 12654 / NRRL B-3342 / UNCC 431</strain>
    </source>
</reference>
<evidence type="ECO:0000313" key="2">
    <source>
        <dbReference type="Proteomes" id="UP000007882"/>
    </source>
</evidence>
<dbReference type="AlphaFoldDB" id="I0H2F0"/>
<dbReference type="STRING" id="512565.AMIS_19670"/>
<protein>
    <submittedName>
        <fullName evidence="1">Uncharacterized protein</fullName>
    </submittedName>
</protein>